<evidence type="ECO:0000313" key="3">
    <source>
        <dbReference type="EMBL" id="RMN95046.1"/>
    </source>
</evidence>
<sequence>MTTLKSNYIRQSRRWAMKRTEIHAGLTVLYEGQVATITKCLENSHVELLRRSDGLSLRVPLHDINLLPSTDASGEPLFDAKTLLSLDEATPLEIQFAAERYELIAQFIAGKLTKAEICARLEISMPRFYQLLKSYDPEIGLACMLRRKRGRKAGVLYISEQIEKIISTVFKRRRVGRKITPAKAYQEVCIECDRIGIPPPSKSLVSARIKSLSPREACALQYGAEAANQQFGAKPGKRTVVKPLEVAQADHTLIDIILCDHKTRKPIGRPWLTVIIDTYSRVLLGYYIGFNAPSSISIATALCHAAFQKNQFMNSLGLDPEHYPFFGLPSILHMDNAKEFRSAKLERACAIHNVKTEFRPLGRKHYGGTVERFIGTMMTSKVHFLPGTTFSNTQKRKGYDSEKTSALSLKEFYKWFALEVVMYHSTPHRGLDKGRKSPKEVWLEYYNSGDVVKYPPVLQDPLRFRLDFLPEVRRTITTRGIEFNTEYYWSAGLSPYVGLKQQLVKYDPLSIASVWVWLGGNYVKASFSDVTKADSTLEESKISRYRLDKEGAAGSAFVFGLKNQSDTLVKTGISETKRARKKEAATAEYKDYLQTLDDSAGDQYKLGGTAVQVDDIDYSRKPEPFSSEDL</sequence>
<proteinExistence type="predicted"/>
<feature type="domain" description="Integrase catalytic" evidence="1">
    <location>
        <begin position="239"/>
        <end position="446"/>
    </location>
</feature>
<reference evidence="4 5" key="1">
    <citation type="submission" date="2018-08" db="EMBL/GenBank/DDBJ databases">
        <title>Recombination of ecologically and evolutionarily significant loci maintains genetic cohesion in the Pseudomonas syringae species complex.</title>
        <authorList>
            <person name="Dillon M."/>
            <person name="Thakur S."/>
            <person name="Almeida R.N.D."/>
            <person name="Weir B.S."/>
            <person name="Guttman D.S."/>
        </authorList>
    </citation>
    <scope>NUCLEOTIDE SEQUENCE [LARGE SCALE GENOMIC DNA]</scope>
    <source>
        <strain evidence="2 4">ICMP 15201</strain>
        <strain evidence="3 5">ICMP 15203</strain>
    </source>
</reference>
<evidence type="ECO:0000259" key="1">
    <source>
        <dbReference type="PROSITE" id="PS50994"/>
    </source>
</evidence>
<accession>A0A3M3RF29</accession>
<dbReference type="Pfam" id="PF09299">
    <property type="entry name" value="Mu-transpos_C"/>
    <property type="match status" value="1"/>
</dbReference>
<dbReference type="GO" id="GO:0003676">
    <property type="term" value="F:nucleic acid binding"/>
    <property type="evidence" value="ECO:0007669"/>
    <property type="project" value="InterPro"/>
</dbReference>
<evidence type="ECO:0000313" key="5">
    <source>
        <dbReference type="Proteomes" id="UP000270524"/>
    </source>
</evidence>
<dbReference type="SUPFAM" id="SSF53098">
    <property type="entry name" value="Ribonuclease H-like"/>
    <property type="match status" value="1"/>
</dbReference>
<dbReference type="EMBL" id="RBPJ01000166">
    <property type="protein sequence ID" value="RMN95046.1"/>
    <property type="molecule type" value="Genomic_DNA"/>
</dbReference>
<dbReference type="InterPro" id="IPR012337">
    <property type="entry name" value="RNaseH-like_sf"/>
</dbReference>
<dbReference type="Proteomes" id="UP000269335">
    <property type="component" value="Unassembled WGS sequence"/>
</dbReference>
<dbReference type="InterPro" id="IPR015378">
    <property type="entry name" value="Transposase-like_Mu_C"/>
</dbReference>
<dbReference type="AlphaFoldDB" id="A0A3M3RF29"/>
<name>A0A3M3RF29_PSECA</name>
<protein>
    <submittedName>
        <fullName evidence="3">Integrase catalytic subunit</fullName>
    </submittedName>
</protein>
<gene>
    <name evidence="3" type="ORF">ALQ51_03984</name>
    <name evidence="2" type="ORF">ALQ53_102722</name>
</gene>
<dbReference type="PROSITE" id="PS50994">
    <property type="entry name" value="INTEGRASE"/>
    <property type="match status" value="1"/>
</dbReference>
<dbReference type="InterPro" id="IPR036397">
    <property type="entry name" value="RNaseH_sf"/>
</dbReference>
<dbReference type="GO" id="GO:0015074">
    <property type="term" value="P:DNA integration"/>
    <property type="evidence" value="ECO:0007669"/>
    <property type="project" value="InterPro"/>
</dbReference>
<evidence type="ECO:0000313" key="2">
    <source>
        <dbReference type="EMBL" id="RMN81090.1"/>
    </source>
</evidence>
<organism evidence="3 5">
    <name type="scientific">Pseudomonas cannabina</name>
    <dbReference type="NCBI Taxonomy" id="86840"/>
    <lineage>
        <taxon>Bacteria</taxon>
        <taxon>Pseudomonadati</taxon>
        <taxon>Pseudomonadota</taxon>
        <taxon>Gammaproteobacteria</taxon>
        <taxon>Pseudomonadales</taxon>
        <taxon>Pseudomonadaceae</taxon>
        <taxon>Pseudomonas</taxon>
    </lineage>
</organism>
<dbReference type="InterPro" id="IPR001584">
    <property type="entry name" value="Integrase_cat-core"/>
</dbReference>
<dbReference type="Gene3D" id="3.30.420.10">
    <property type="entry name" value="Ribonuclease H-like superfamily/Ribonuclease H"/>
    <property type="match status" value="1"/>
</dbReference>
<dbReference type="EMBL" id="RBPH01000132">
    <property type="protein sequence ID" value="RMN81090.1"/>
    <property type="molecule type" value="Genomic_DNA"/>
</dbReference>
<evidence type="ECO:0000313" key="4">
    <source>
        <dbReference type="Proteomes" id="UP000269335"/>
    </source>
</evidence>
<comment type="caution">
    <text evidence="3">The sequence shown here is derived from an EMBL/GenBank/DDBJ whole genome shotgun (WGS) entry which is preliminary data.</text>
</comment>
<dbReference type="Proteomes" id="UP000270524">
    <property type="component" value="Unassembled WGS sequence"/>
</dbReference>